<dbReference type="InterPro" id="IPR001647">
    <property type="entry name" value="HTH_TetR"/>
</dbReference>
<dbReference type="EMBL" id="JBEZFP010000014">
    <property type="protein sequence ID" value="MEU8133417.1"/>
    <property type="molecule type" value="Genomic_DNA"/>
</dbReference>
<dbReference type="Pfam" id="PF00440">
    <property type="entry name" value="TetR_N"/>
    <property type="match status" value="1"/>
</dbReference>
<dbReference type="RefSeq" id="WP_358350862.1">
    <property type="nucleotide sequence ID" value="NZ_JBEZFP010000014.1"/>
</dbReference>
<proteinExistence type="predicted"/>
<evidence type="ECO:0000256" key="5">
    <source>
        <dbReference type="SAM" id="MobiDB-lite"/>
    </source>
</evidence>
<feature type="domain" description="HTH tetR-type" evidence="6">
    <location>
        <begin position="21"/>
        <end position="80"/>
    </location>
</feature>
<dbReference type="Gene3D" id="1.10.357.10">
    <property type="entry name" value="Tetracycline Repressor, domain 2"/>
    <property type="match status" value="1"/>
</dbReference>
<protein>
    <submittedName>
        <fullName evidence="7">TetR/AcrR family transcriptional regulator</fullName>
    </submittedName>
</protein>
<keyword evidence="8" id="KW-1185">Reference proteome</keyword>
<comment type="caution">
    <text evidence="7">The sequence shown here is derived from an EMBL/GenBank/DDBJ whole genome shotgun (WGS) entry which is preliminary data.</text>
</comment>
<evidence type="ECO:0000256" key="4">
    <source>
        <dbReference type="PROSITE-ProRule" id="PRU00335"/>
    </source>
</evidence>
<organism evidence="7 8">
    <name type="scientific">Streptodolium elevatio</name>
    <dbReference type="NCBI Taxonomy" id="3157996"/>
    <lineage>
        <taxon>Bacteria</taxon>
        <taxon>Bacillati</taxon>
        <taxon>Actinomycetota</taxon>
        <taxon>Actinomycetes</taxon>
        <taxon>Kitasatosporales</taxon>
        <taxon>Streptomycetaceae</taxon>
        <taxon>Streptodolium</taxon>
    </lineage>
</organism>
<evidence type="ECO:0000259" key="6">
    <source>
        <dbReference type="PROSITE" id="PS50977"/>
    </source>
</evidence>
<keyword evidence="1" id="KW-0805">Transcription regulation</keyword>
<keyword evidence="2 4" id="KW-0238">DNA-binding</keyword>
<dbReference type="InterPro" id="IPR050109">
    <property type="entry name" value="HTH-type_TetR-like_transc_reg"/>
</dbReference>
<dbReference type="InterPro" id="IPR049445">
    <property type="entry name" value="TetR_SbtR-like_C"/>
</dbReference>
<dbReference type="Proteomes" id="UP001551482">
    <property type="component" value="Unassembled WGS sequence"/>
</dbReference>
<reference evidence="7 8" key="1">
    <citation type="submission" date="2024-06" db="EMBL/GenBank/DDBJ databases">
        <title>The Natural Products Discovery Center: Release of the First 8490 Sequenced Strains for Exploring Actinobacteria Biosynthetic Diversity.</title>
        <authorList>
            <person name="Kalkreuter E."/>
            <person name="Kautsar S.A."/>
            <person name="Yang D."/>
            <person name="Bader C.D."/>
            <person name="Teijaro C.N."/>
            <person name="Fluegel L."/>
            <person name="Davis C.M."/>
            <person name="Simpson J.R."/>
            <person name="Lauterbach L."/>
            <person name="Steele A.D."/>
            <person name="Gui C."/>
            <person name="Meng S."/>
            <person name="Li G."/>
            <person name="Viehrig K."/>
            <person name="Ye F."/>
            <person name="Su P."/>
            <person name="Kiefer A.F."/>
            <person name="Nichols A."/>
            <person name="Cepeda A.J."/>
            <person name="Yan W."/>
            <person name="Fan B."/>
            <person name="Jiang Y."/>
            <person name="Adhikari A."/>
            <person name="Zheng C.-J."/>
            <person name="Schuster L."/>
            <person name="Cowan T.M."/>
            <person name="Smanski M.J."/>
            <person name="Chevrette M.G."/>
            <person name="De Carvalho L.P.S."/>
            <person name="Shen B."/>
        </authorList>
    </citation>
    <scope>NUCLEOTIDE SEQUENCE [LARGE SCALE GENOMIC DNA]</scope>
    <source>
        <strain evidence="7 8">NPDC048946</strain>
    </source>
</reference>
<evidence type="ECO:0000256" key="1">
    <source>
        <dbReference type="ARBA" id="ARBA00023015"/>
    </source>
</evidence>
<dbReference type="SUPFAM" id="SSF48498">
    <property type="entry name" value="Tetracyclin repressor-like, C-terminal domain"/>
    <property type="match status" value="1"/>
</dbReference>
<evidence type="ECO:0000313" key="7">
    <source>
        <dbReference type="EMBL" id="MEU8133417.1"/>
    </source>
</evidence>
<dbReference type="PANTHER" id="PTHR30055:SF234">
    <property type="entry name" value="HTH-TYPE TRANSCRIPTIONAL REGULATOR BETI"/>
    <property type="match status" value="1"/>
</dbReference>
<evidence type="ECO:0000313" key="8">
    <source>
        <dbReference type="Proteomes" id="UP001551482"/>
    </source>
</evidence>
<dbReference type="PROSITE" id="PS50977">
    <property type="entry name" value="HTH_TETR_2"/>
    <property type="match status" value="1"/>
</dbReference>
<dbReference type="InterPro" id="IPR009057">
    <property type="entry name" value="Homeodomain-like_sf"/>
</dbReference>
<dbReference type="SUPFAM" id="SSF46689">
    <property type="entry name" value="Homeodomain-like"/>
    <property type="match status" value="1"/>
</dbReference>
<accession>A0ABV3DDV5</accession>
<dbReference type="PRINTS" id="PR00455">
    <property type="entry name" value="HTHTETR"/>
</dbReference>
<sequence>MNGVDTAAVVRERPRLRADARRNRERIVGAAREMFVEFGADVPLDDVARRAGVGNATLYRHFADRRELVHEVVLSVLERIVVSGEAATAEEPDAFAALRRFAHGAAEEKVAAVCPLLSEDIDKSHPDMVAMRERLDGVIGALVGRAHASGQLRADVGAGDLMMVITHLARPLPGTRCAANEQFVHRHLDIMLDGLRDLHPTPLTGSAVELRDLRGIGQAESHADKLANRRSSGHANRDGNG</sequence>
<dbReference type="PANTHER" id="PTHR30055">
    <property type="entry name" value="HTH-TYPE TRANSCRIPTIONAL REGULATOR RUTR"/>
    <property type="match status" value="1"/>
</dbReference>
<dbReference type="Pfam" id="PF21597">
    <property type="entry name" value="TetR_C_43"/>
    <property type="match status" value="1"/>
</dbReference>
<gene>
    <name evidence="7" type="ORF">AB0C36_07910</name>
</gene>
<dbReference type="InterPro" id="IPR036271">
    <property type="entry name" value="Tet_transcr_reg_TetR-rel_C_sf"/>
</dbReference>
<feature type="region of interest" description="Disordered" evidence="5">
    <location>
        <begin position="222"/>
        <end position="241"/>
    </location>
</feature>
<evidence type="ECO:0000256" key="2">
    <source>
        <dbReference type="ARBA" id="ARBA00023125"/>
    </source>
</evidence>
<keyword evidence="3" id="KW-0804">Transcription</keyword>
<evidence type="ECO:0000256" key="3">
    <source>
        <dbReference type="ARBA" id="ARBA00023163"/>
    </source>
</evidence>
<feature type="DNA-binding region" description="H-T-H motif" evidence="4">
    <location>
        <begin position="43"/>
        <end position="62"/>
    </location>
</feature>
<name>A0ABV3DDV5_9ACTN</name>